<evidence type="ECO:0000313" key="1">
    <source>
        <dbReference type="EMBL" id="MBB6390187.1"/>
    </source>
</evidence>
<dbReference type="RefSeq" id="WP_184749440.1">
    <property type="nucleotide sequence ID" value="NZ_BAAAJR010000003.1"/>
</dbReference>
<accession>A0A7X0FNE4</accession>
<evidence type="ECO:0000313" key="2">
    <source>
        <dbReference type="Proteomes" id="UP000537775"/>
    </source>
</evidence>
<gene>
    <name evidence="1" type="ORF">HD594_000500</name>
</gene>
<protein>
    <submittedName>
        <fullName evidence="1">Uncharacterized protein</fullName>
    </submittedName>
</protein>
<reference evidence="1 2" key="1">
    <citation type="submission" date="2020-08" db="EMBL/GenBank/DDBJ databases">
        <title>Sequencing the genomes of 1000 actinobacteria strains.</title>
        <authorList>
            <person name="Klenk H.-P."/>
        </authorList>
    </citation>
    <scope>NUCLEOTIDE SEQUENCE [LARGE SCALE GENOMIC DNA]</scope>
    <source>
        <strain evidence="1 2">DSM 12511</strain>
    </source>
</reference>
<dbReference type="AlphaFoldDB" id="A0A7X0FNE4"/>
<dbReference type="EMBL" id="JACHML010000001">
    <property type="protein sequence ID" value="MBB6390187.1"/>
    <property type="molecule type" value="Genomic_DNA"/>
</dbReference>
<proteinExistence type="predicted"/>
<sequence length="134" mass="14456">MIYEDDVVDGVARLLAADGWSIQRVAHAHERGDDIVALRGDQRLVVEAKGEGSSKPTARAGAAFRRGEVRKHVANAVFRAMTLLDRGMEAGIAFPDSASHRACVESVRLSIGALGIIVYFVDDRGRARRATVAD</sequence>
<comment type="caution">
    <text evidence="1">The sequence shown here is derived from an EMBL/GenBank/DDBJ whole genome shotgun (WGS) entry which is preliminary data.</text>
</comment>
<name>A0A7X0FNE4_9MICO</name>
<keyword evidence="2" id="KW-1185">Reference proteome</keyword>
<organism evidence="1 2">
    <name type="scientific">Microbacterium thalassium</name>
    <dbReference type="NCBI Taxonomy" id="362649"/>
    <lineage>
        <taxon>Bacteria</taxon>
        <taxon>Bacillati</taxon>
        <taxon>Actinomycetota</taxon>
        <taxon>Actinomycetes</taxon>
        <taxon>Micrococcales</taxon>
        <taxon>Microbacteriaceae</taxon>
        <taxon>Microbacterium</taxon>
    </lineage>
</organism>
<dbReference type="Proteomes" id="UP000537775">
    <property type="component" value="Unassembled WGS sequence"/>
</dbReference>